<proteinExistence type="inferred from homology"/>
<keyword evidence="5" id="KW-1015">Disulfide bond</keyword>
<keyword evidence="6 7" id="KW-0676">Redox-active center</keyword>
<dbReference type="PANTHER" id="PTHR35272:SF3">
    <property type="entry name" value="THIOL:DISULFIDE INTERCHANGE PROTEIN DSBC"/>
    <property type="match status" value="1"/>
</dbReference>
<name>A0A177LTH0_METMH</name>
<organism evidence="10 11">
    <name type="scientific">Methylomonas methanica</name>
    <dbReference type="NCBI Taxonomy" id="421"/>
    <lineage>
        <taxon>Bacteria</taxon>
        <taxon>Pseudomonadati</taxon>
        <taxon>Pseudomonadota</taxon>
        <taxon>Gammaproteobacteria</taxon>
        <taxon>Methylococcales</taxon>
        <taxon>Methylococcaceae</taxon>
        <taxon>Methylomonas</taxon>
    </lineage>
</organism>
<keyword evidence="4 7" id="KW-0574">Periplasm</keyword>
<dbReference type="Proteomes" id="UP000078090">
    <property type="component" value="Unassembled WGS sequence"/>
</dbReference>
<keyword evidence="3 7" id="KW-0732">Signal</keyword>
<evidence type="ECO:0000256" key="6">
    <source>
        <dbReference type="ARBA" id="ARBA00023284"/>
    </source>
</evidence>
<evidence type="ECO:0000256" key="2">
    <source>
        <dbReference type="ARBA" id="ARBA00009813"/>
    </source>
</evidence>
<dbReference type="SUPFAM" id="SSF52833">
    <property type="entry name" value="Thioredoxin-like"/>
    <property type="match status" value="1"/>
</dbReference>
<dbReference type="CDD" id="cd03020">
    <property type="entry name" value="DsbA_DsbC_DsbG"/>
    <property type="match status" value="1"/>
</dbReference>
<feature type="chain" id="PRO_5010008657" description="Thiol:disulfide interchange protein" evidence="7">
    <location>
        <begin position="23"/>
        <end position="236"/>
    </location>
</feature>
<evidence type="ECO:0000259" key="8">
    <source>
        <dbReference type="Pfam" id="PF10411"/>
    </source>
</evidence>
<gene>
    <name evidence="10" type="ORF">A1332_04915</name>
</gene>
<evidence type="ECO:0000313" key="11">
    <source>
        <dbReference type="Proteomes" id="UP000078090"/>
    </source>
</evidence>
<evidence type="ECO:0000259" key="9">
    <source>
        <dbReference type="Pfam" id="PF13098"/>
    </source>
</evidence>
<dbReference type="GO" id="GO:0042597">
    <property type="term" value="C:periplasmic space"/>
    <property type="evidence" value="ECO:0007669"/>
    <property type="project" value="UniProtKB-SubCell"/>
</dbReference>
<dbReference type="InterPro" id="IPR036249">
    <property type="entry name" value="Thioredoxin-like_sf"/>
</dbReference>
<comment type="caution">
    <text evidence="10">The sequence shown here is derived from an EMBL/GenBank/DDBJ whole genome shotgun (WGS) entry which is preliminary data.</text>
</comment>
<dbReference type="Gene3D" id="3.10.450.70">
    <property type="entry name" value="Disulphide bond isomerase, DsbC/G, N-terminal"/>
    <property type="match status" value="1"/>
</dbReference>
<dbReference type="InterPro" id="IPR009094">
    <property type="entry name" value="DiS-bond_isomerase_DsbC/G_N_sf"/>
</dbReference>
<dbReference type="Gene3D" id="3.40.30.10">
    <property type="entry name" value="Glutaredoxin"/>
    <property type="match status" value="1"/>
</dbReference>
<evidence type="ECO:0000256" key="1">
    <source>
        <dbReference type="ARBA" id="ARBA00004418"/>
    </source>
</evidence>
<dbReference type="PANTHER" id="PTHR35272">
    <property type="entry name" value="THIOL:DISULFIDE INTERCHANGE PROTEIN DSBC-RELATED"/>
    <property type="match status" value="1"/>
</dbReference>
<comment type="similarity">
    <text evidence="2 7">Belongs to the thioredoxin family. DsbC subfamily.</text>
</comment>
<dbReference type="InterPro" id="IPR018950">
    <property type="entry name" value="DiS-bond_isomerase_DsbC/G_N"/>
</dbReference>
<evidence type="ECO:0000313" key="10">
    <source>
        <dbReference type="EMBL" id="OAH96766.1"/>
    </source>
</evidence>
<dbReference type="Pfam" id="PF13098">
    <property type="entry name" value="Thioredoxin_2"/>
    <property type="match status" value="1"/>
</dbReference>
<dbReference type="InterPro" id="IPR012336">
    <property type="entry name" value="Thioredoxin-like_fold"/>
</dbReference>
<dbReference type="SUPFAM" id="SSF54423">
    <property type="entry name" value="DsbC/DsbG N-terminal domain-like"/>
    <property type="match status" value="1"/>
</dbReference>
<sequence length="236" mass="25717">MKKITHILALTLLALTSPALFADEAAIKKALSEFMPGGQVDSVKPSEVKGLYEVSMGGNIFYASEDGKYLLQGQLFDAEAKKNITESKLADVRKASLDKVGEQKMIIFKPETSKHVVSIFTDIDCGYCRKLHSEIDQYMAQGITIRYMFFPRAGKGSDSYKKAVSVWCAADKNKALTTAKKGEHLDAKTCENPVDEHMALGEAFGMNGTPMIVTQKGNILPGYVPAAQLAKVLASE</sequence>
<dbReference type="RefSeq" id="WP_026600428.1">
    <property type="nucleotide sequence ID" value="NZ_LUUG01000128.1"/>
</dbReference>
<comment type="subcellular location">
    <subcellularLocation>
        <location evidence="1 7">Periplasm</location>
    </subcellularLocation>
</comment>
<dbReference type="InterPro" id="IPR033954">
    <property type="entry name" value="DiS-bond_Isoase_DsbC/G"/>
</dbReference>
<dbReference type="EMBL" id="LUUG01000128">
    <property type="protein sequence ID" value="OAH96766.1"/>
    <property type="molecule type" value="Genomic_DNA"/>
</dbReference>
<feature type="domain" description="Thioredoxin-like fold" evidence="9">
    <location>
        <begin position="111"/>
        <end position="233"/>
    </location>
</feature>
<evidence type="ECO:0000256" key="3">
    <source>
        <dbReference type="ARBA" id="ARBA00022729"/>
    </source>
</evidence>
<protein>
    <recommendedName>
        <fullName evidence="7">Thiol:disulfide interchange protein</fullName>
    </recommendedName>
</protein>
<comment type="function">
    <text evidence="7">Required for disulfide bond formation in some periplasmic proteins. Acts by transferring its disulfide bond to other proteins and is reduced in the process.</text>
</comment>
<evidence type="ECO:0000256" key="5">
    <source>
        <dbReference type="ARBA" id="ARBA00023157"/>
    </source>
</evidence>
<accession>A0A177LTH0</accession>
<feature type="signal peptide" evidence="7">
    <location>
        <begin position="1"/>
        <end position="22"/>
    </location>
</feature>
<dbReference type="AlphaFoldDB" id="A0A177LTH0"/>
<dbReference type="Pfam" id="PF10411">
    <property type="entry name" value="DsbC_N"/>
    <property type="match status" value="1"/>
</dbReference>
<reference evidence="10 11" key="1">
    <citation type="submission" date="2016-03" db="EMBL/GenBank/DDBJ databases">
        <authorList>
            <person name="Ploux O."/>
        </authorList>
    </citation>
    <scope>NUCLEOTIDE SEQUENCE [LARGE SCALE GENOMIC DNA]</scope>
    <source>
        <strain evidence="10 11">R-45363</strain>
    </source>
</reference>
<evidence type="ECO:0000256" key="4">
    <source>
        <dbReference type="ARBA" id="ARBA00022764"/>
    </source>
</evidence>
<evidence type="ECO:0000256" key="7">
    <source>
        <dbReference type="RuleBase" id="RU364038"/>
    </source>
</evidence>
<feature type="domain" description="Disulphide bond isomerase DsbC/G N-terminal" evidence="8">
    <location>
        <begin position="21"/>
        <end position="86"/>
    </location>
</feature>
<dbReference type="OrthoDB" id="12976at2"/>
<dbReference type="InterPro" id="IPR051470">
    <property type="entry name" value="Thiol:disulfide_interchange"/>
</dbReference>